<comment type="caution">
    <text evidence="1">The sequence shown here is derived from an EMBL/GenBank/DDBJ whole genome shotgun (WGS) entry which is preliminary data.</text>
</comment>
<organism evidence="1 2">
    <name type="scientific">Muricoccus pecuniae</name>
    <dbReference type="NCBI Taxonomy" id="693023"/>
    <lineage>
        <taxon>Bacteria</taxon>
        <taxon>Pseudomonadati</taxon>
        <taxon>Pseudomonadota</taxon>
        <taxon>Alphaproteobacteria</taxon>
        <taxon>Acetobacterales</taxon>
        <taxon>Roseomonadaceae</taxon>
        <taxon>Muricoccus</taxon>
    </lineage>
</organism>
<dbReference type="AlphaFoldDB" id="A0A840Y3T3"/>
<evidence type="ECO:0000313" key="1">
    <source>
        <dbReference type="EMBL" id="MBB5695798.1"/>
    </source>
</evidence>
<keyword evidence="2" id="KW-1185">Reference proteome</keyword>
<proteinExistence type="predicted"/>
<dbReference type="RefSeq" id="WP_184520987.1">
    <property type="nucleotide sequence ID" value="NZ_JACIJD010000023.1"/>
</dbReference>
<sequence length="154" mass="16755">MAEGILPNQNDRADIVQMPWRILPPQFALVFIQAQISLPATRPFRTVEVFGYPSRQSAMTIHDANGRHVVPIEDGAEQKLLAAKLAPQEDGQIRVGYSKSSLQEAFDNAVRQIPPPSSEIADALVTYVLKRSGKIEGGIAGLELYFAEVEAAAG</sequence>
<accession>A0A840Y3T3</accession>
<gene>
    <name evidence="1" type="ORF">FHS87_003865</name>
</gene>
<evidence type="ECO:0000313" key="2">
    <source>
        <dbReference type="Proteomes" id="UP000580654"/>
    </source>
</evidence>
<name>A0A840Y3T3_9PROT</name>
<dbReference type="EMBL" id="JACIJD010000023">
    <property type="protein sequence ID" value="MBB5695798.1"/>
    <property type="molecule type" value="Genomic_DNA"/>
</dbReference>
<dbReference type="Proteomes" id="UP000580654">
    <property type="component" value="Unassembled WGS sequence"/>
</dbReference>
<reference evidence="1 2" key="1">
    <citation type="submission" date="2020-08" db="EMBL/GenBank/DDBJ databases">
        <title>Genomic Encyclopedia of Type Strains, Phase IV (KMG-IV): sequencing the most valuable type-strain genomes for metagenomic binning, comparative biology and taxonomic classification.</title>
        <authorList>
            <person name="Goeker M."/>
        </authorList>
    </citation>
    <scope>NUCLEOTIDE SEQUENCE [LARGE SCALE GENOMIC DNA]</scope>
    <source>
        <strain evidence="1 2">DSM 25622</strain>
    </source>
</reference>
<protein>
    <submittedName>
        <fullName evidence="1">Uncharacterized protein</fullName>
    </submittedName>
</protein>